<keyword evidence="2" id="KW-0808">Transferase</keyword>
<keyword evidence="3" id="KW-1185">Reference proteome</keyword>
<evidence type="ECO:0000256" key="1">
    <source>
        <dbReference type="SAM" id="MobiDB-lite"/>
    </source>
</evidence>
<proteinExistence type="predicted"/>
<keyword evidence="2" id="KW-0418">Kinase</keyword>
<dbReference type="GO" id="GO:0016301">
    <property type="term" value="F:kinase activity"/>
    <property type="evidence" value="ECO:0007669"/>
    <property type="project" value="UniProtKB-KW"/>
</dbReference>
<reference evidence="2" key="1">
    <citation type="journal article" date="2015" name="Genome Announc.">
        <title>Draft Genome Sequence of Thiostrepton-Producing Streptomyces azureus ATCC 14921.</title>
        <authorList>
            <person name="Sakihara K."/>
            <person name="Maeda J."/>
            <person name="Tashiro K."/>
            <person name="Fujino Y."/>
            <person name="Kuhara S."/>
            <person name="Ohshima T."/>
            <person name="Ogata S."/>
            <person name="Doi K."/>
        </authorList>
    </citation>
    <scope>NUCLEOTIDE SEQUENCE [LARGE SCALE GENOMIC DNA]</scope>
    <source>
        <strain evidence="2">ATCC14921</strain>
    </source>
</reference>
<evidence type="ECO:0000313" key="2">
    <source>
        <dbReference type="EMBL" id="GAP46905.1"/>
    </source>
</evidence>
<dbReference type="PATRIC" id="fig|146537.3.peg.1730"/>
<dbReference type="EMBL" id="DF968221">
    <property type="protein sequence ID" value="GAP46905.1"/>
    <property type="molecule type" value="Genomic_DNA"/>
</dbReference>
<organism evidence="2 3">
    <name type="scientific">Streptomyces azureus</name>
    <dbReference type="NCBI Taxonomy" id="146537"/>
    <lineage>
        <taxon>Bacteria</taxon>
        <taxon>Bacillati</taxon>
        <taxon>Actinomycetota</taxon>
        <taxon>Actinomycetes</taxon>
        <taxon>Kitasatosporales</taxon>
        <taxon>Streptomycetaceae</taxon>
        <taxon>Streptomyces</taxon>
    </lineage>
</organism>
<dbReference type="Proteomes" id="UP000053859">
    <property type="component" value="Unassembled WGS sequence"/>
</dbReference>
<gene>
    <name evidence="2" type="ORF">SAZU_1642</name>
</gene>
<name>A0A0K8PG94_STRAJ</name>
<sequence>MSTAVETGAHERTDHAGTAPLPPAAAVALHGYERAMTDRNLSLADRLAHEAATHISWSSRERYLRNVGANGLIPTAGGEMLADRMGHFAHIEVIVDFVSEVSPDGDVLLVVTSLDGTGRALAMVDAVDRADALEWMYHIASLHGRVTTLLGQPGLDMRRAAIEKVSR</sequence>
<accession>A0A0K8PG94</accession>
<feature type="region of interest" description="Disordered" evidence="1">
    <location>
        <begin position="1"/>
        <end position="22"/>
    </location>
</feature>
<dbReference type="AlphaFoldDB" id="A0A0K8PG94"/>
<protein>
    <submittedName>
        <fullName evidence="2">Putative two-component sensor histidine kinase protein</fullName>
    </submittedName>
</protein>
<dbReference type="RefSeq" id="WP_059416210.1">
    <property type="nucleotide sequence ID" value="NZ_DF968221.1"/>
</dbReference>
<evidence type="ECO:0000313" key="3">
    <source>
        <dbReference type="Proteomes" id="UP000053859"/>
    </source>
</evidence>